<dbReference type="OrthoDB" id="9803027at2"/>
<reference evidence="3 4" key="1">
    <citation type="submission" date="2016-10" db="EMBL/GenBank/DDBJ databases">
        <authorList>
            <person name="de Groot N.N."/>
        </authorList>
    </citation>
    <scope>NUCLEOTIDE SEQUENCE [LARGE SCALE GENOMIC DNA]</scope>
    <source>
        <strain evidence="3 4">AA1</strain>
    </source>
</reference>
<dbReference type="STRING" id="419481.SAMN05216233_105233"/>
<sequence>MKKRMIVIVALFALTGLVGMVQAAGHEDAATSAVLIKNVNVFDGKSDQLIPRQDVLVKGNIIEAVGQHIAAPQGAITIDGNGRTLTPGFIDAHTHLQWNMGVTEHMFKPLDYQAALSLVEAESTLMRGFTTIRDVAGSIFGVKSAIDEGYFVGPRIYSGGAALSMTTGHGDFRSPSTMPRMMGGAGVTDVEYAGLVIFADGVPEVLTASRMQFRKGAHFLKVFTGGAVSGLYDPLDIAEYSLEELKAAVGEAERWNTYVAVHTYTDAATRMAIEAGAKTLEHANLITEKTVKLAAKKGVYISAQTALFMSPPPESFTLAQRDRQQQAKKGLDNLMTSCKKHKANVLFGTDMVGSMELKKLQVTEFTNRTQWFTNAEILRQATSVNAEVLALSGPRNPYPGKLGVIEKGALADILLVNGNPLEDISILTKPDENLALIMKDGKIYKNTIE</sequence>
<dbReference type="Proteomes" id="UP000198870">
    <property type="component" value="Unassembled WGS sequence"/>
</dbReference>
<dbReference type="PANTHER" id="PTHR43135:SF3">
    <property type="entry name" value="ALPHA-D-RIBOSE 1-METHYLPHOSPHONATE 5-TRIPHOSPHATE DIPHOSPHATASE"/>
    <property type="match status" value="1"/>
</dbReference>
<evidence type="ECO:0000259" key="2">
    <source>
        <dbReference type="Pfam" id="PF01979"/>
    </source>
</evidence>
<dbReference type="Gene3D" id="2.30.40.10">
    <property type="entry name" value="Urease, subunit C, domain 1"/>
    <property type="match status" value="1"/>
</dbReference>
<keyword evidence="1" id="KW-0732">Signal</keyword>
<keyword evidence="4" id="KW-1185">Reference proteome</keyword>
<dbReference type="InterPro" id="IPR051781">
    <property type="entry name" value="Metallo-dep_Hydrolase"/>
</dbReference>
<name>A0A1G5E8L3_9BACT</name>
<dbReference type="PANTHER" id="PTHR43135">
    <property type="entry name" value="ALPHA-D-RIBOSE 1-METHYLPHOSPHONATE 5-TRIPHOSPHATE DIPHOSPHATASE"/>
    <property type="match status" value="1"/>
</dbReference>
<dbReference type="Gene3D" id="3.20.20.140">
    <property type="entry name" value="Metal-dependent hydrolases"/>
    <property type="match status" value="1"/>
</dbReference>
<dbReference type="SUPFAM" id="SSF51556">
    <property type="entry name" value="Metallo-dependent hydrolases"/>
    <property type="match status" value="1"/>
</dbReference>
<dbReference type="InterPro" id="IPR057744">
    <property type="entry name" value="OTAase-like"/>
</dbReference>
<dbReference type="EMBL" id="FMUX01000005">
    <property type="protein sequence ID" value="SCY23245.1"/>
    <property type="molecule type" value="Genomic_DNA"/>
</dbReference>
<evidence type="ECO:0000313" key="4">
    <source>
        <dbReference type="Proteomes" id="UP000198870"/>
    </source>
</evidence>
<dbReference type="SUPFAM" id="SSF51338">
    <property type="entry name" value="Composite domain of metallo-dependent hydrolases"/>
    <property type="match status" value="2"/>
</dbReference>
<feature type="signal peptide" evidence="1">
    <location>
        <begin position="1"/>
        <end position="23"/>
    </location>
</feature>
<dbReference type="InterPro" id="IPR011059">
    <property type="entry name" value="Metal-dep_hydrolase_composite"/>
</dbReference>
<protein>
    <submittedName>
        <fullName evidence="3">Imidazolonepropionase</fullName>
    </submittedName>
</protein>
<proteinExistence type="predicted"/>
<evidence type="ECO:0000313" key="3">
    <source>
        <dbReference type="EMBL" id="SCY23245.1"/>
    </source>
</evidence>
<dbReference type="InterPro" id="IPR006680">
    <property type="entry name" value="Amidohydro-rel"/>
</dbReference>
<evidence type="ECO:0000256" key="1">
    <source>
        <dbReference type="SAM" id="SignalP"/>
    </source>
</evidence>
<dbReference type="Pfam" id="PF01979">
    <property type="entry name" value="Amidohydro_1"/>
    <property type="match status" value="1"/>
</dbReference>
<gene>
    <name evidence="3" type="ORF">SAMN05216233_105233</name>
</gene>
<dbReference type="InterPro" id="IPR032466">
    <property type="entry name" value="Metal_Hydrolase"/>
</dbReference>
<feature type="domain" description="Amidohydrolase-related" evidence="2">
    <location>
        <begin position="84"/>
        <end position="443"/>
    </location>
</feature>
<accession>A0A1G5E8L3</accession>
<dbReference type="GO" id="GO:0016810">
    <property type="term" value="F:hydrolase activity, acting on carbon-nitrogen (but not peptide) bonds"/>
    <property type="evidence" value="ECO:0007669"/>
    <property type="project" value="InterPro"/>
</dbReference>
<dbReference type="AlphaFoldDB" id="A0A1G5E8L3"/>
<dbReference type="CDD" id="cd01299">
    <property type="entry name" value="Met_dep_hydrolase_A"/>
    <property type="match status" value="1"/>
</dbReference>
<feature type="chain" id="PRO_5011763489" evidence="1">
    <location>
        <begin position="24"/>
        <end position="449"/>
    </location>
</feature>
<organism evidence="3 4">
    <name type="scientific">Desulfoluna spongiiphila</name>
    <dbReference type="NCBI Taxonomy" id="419481"/>
    <lineage>
        <taxon>Bacteria</taxon>
        <taxon>Pseudomonadati</taxon>
        <taxon>Thermodesulfobacteriota</taxon>
        <taxon>Desulfobacteria</taxon>
        <taxon>Desulfobacterales</taxon>
        <taxon>Desulfolunaceae</taxon>
        <taxon>Desulfoluna</taxon>
    </lineage>
</organism>